<dbReference type="RefSeq" id="XP_068349765.1">
    <property type="nucleotide sequence ID" value="XM_068511271.1"/>
</dbReference>
<reference evidence="5" key="1">
    <citation type="submission" date="2016-10" db="EMBL/GenBank/DDBJ databases">
        <authorList>
            <person name="Benchimol M."/>
            <person name="Almeida L.G."/>
            <person name="Vasconcelos A.T."/>
            <person name="Perreira-Neves A."/>
            <person name="Rosa I.A."/>
            <person name="Tasca T."/>
            <person name="Bogo M.R."/>
            <person name="de Souza W."/>
        </authorList>
    </citation>
    <scope>NUCLEOTIDE SEQUENCE [LARGE SCALE GENOMIC DNA]</scope>
    <source>
        <strain evidence="5">K</strain>
    </source>
</reference>
<feature type="domain" description="C2" evidence="4">
    <location>
        <begin position="1"/>
        <end position="117"/>
    </location>
</feature>
<evidence type="ECO:0000256" key="2">
    <source>
        <dbReference type="ARBA" id="ARBA00022837"/>
    </source>
</evidence>
<dbReference type="PRINTS" id="PR00360">
    <property type="entry name" value="C2DOMAIN"/>
</dbReference>
<dbReference type="PANTHER" id="PTHR45911:SF4">
    <property type="entry name" value="MULTIPLE C2 AND TRANSMEMBRANE DOMAIN-CONTAINING PROTEIN"/>
    <property type="match status" value="1"/>
</dbReference>
<feature type="compositionally biased region" description="Basic and acidic residues" evidence="3">
    <location>
        <begin position="225"/>
        <end position="235"/>
    </location>
</feature>
<dbReference type="InterPro" id="IPR035892">
    <property type="entry name" value="C2_domain_sf"/>
</dbReference>
<dbReference type="InterPro" id="IPR000008">
    <property type="entry name" value="C2_dom"/>
</dbReference>
<dbReference type="GO" id="GO:0016020">
    <property type="term" value="C:membrane"/>
    <property type="evidence" value="ECO:0007669"/>
    <property type="project" value="TreeGrafter"/>
</dbReference>
<organism evidence="5 6">
    <name type="scientific">Tritrichomonas foetus</name>
    <dbReference type="NCBI Taxonomy" id="1144522"/>
    <lineage>
        <taxon>Eukaryota</taxon>
        <taxon>Metamonada</taxon>
        <taxon>Parabasalia</taxon>
        <taxon>Tritrichomonadida</taxon>
        <taxon>Tritrichomonadidae</taxon>
        <taxon>Tritrichomonas</taxon>
    </lineage>
</organism>
<keyword evidence="2" id="KW-0106">Calcium</keyword>
<dbReference type="Pfam" id="PF00168">
    <property type="entry name" value="C2"/>
    <property type="match status" value="1"/>
</dbReference>
<feature type="compositionally biased region" description="Basic and acidic residues" evidence="3">
    <location>
        <begin position="182"/>
        <end position="205"/>
    </location>
</feature>
<dbReference type="SUPFAM" id="SSF49562">
    <property type="entry name" value="C2 domain (Calcium/lipid-binding domain, CaLB)"/>
    <property type="match status" value="1"/>
</dbReference>
<dbReference type="AlphaFoldDB" id="A0A1J4JH85"/>
<gene>
    <name evidence="5" type="ORF">TRFO_37177</name>
</gene>
<keyword evidence="1" id="KW-0479">Metal-binding</keyword>
<accession>A0A1J4JH85</accession>
<evidence type="ECO:0000256" key="1">
    <source>
        <dbReference type="ARBA" id="ARBA00022723"/>
    </source>
</evidence>
<dbReference type="Proteomes" id="UP000179807">
    <property type="component" value="Unassembled WGS sequence"/>
</dbReference>
<evidence type="ECO:0000259" key="4">
    <source>
        <dbReference type="PROSITE" id="PS50004"/>
    </source>
</evidence>
<feature type="region of interest" description="Disordered" evidence="3">
    <location>
        <begin position="182"/>
        <end position="235"/>
    </location>
</feature>
<dbReference type="PANTHER" id="PTHR45911">
    <property type="entry name" value="C2 DOMAIN-CONTAINING PROTEIN"/>
    <property type="match status" value="1"/>
</dbReference>
<evidence type="ECO:0000313" key="6">
    <source>
        <dbReference type="Proteomes" id="UP000179807"/>
    </source>
</evidence>
<comment type="caution">
    <text evidence="5">The sequence shown here is derived from an EMBL/GenBank/DDBJ whole genome shotgun (WGS) entry which is preliminary data.</text>
</comment>
<feature type="compositionally biased region" description="Polar residues" evidence="3">
    <location>
        <begin position="206"/>
        <end position="224"/>
    </location>
</feature>
<protein>
    <submittedName>
        <fullName evidence="5">C2 domain containing protein</fullName>
    </submittedName>
</protein>
<evidence type="ECO:0000313" key="5">
    <source>
        <dbReference type="EMBL" id="OHS96628.1"/>
    </source>
</evidence>
<dbReference type="CDD" id="cd00030">
    <property type="entry name" value="C2"/>
    <property type="match status" value="1"/>
</dbReference>
<name>A0A1J4JH85_9EUKA</name>
<keyword evidence="6" id="KW-1185">Reference proteome</keyword>
<dbReference type="GO" id="GO:0005509">
    <property type="term" value="F:calcium ion binding"/>
    <property type="evidence" value="ECO:0007669"/>
    <property type="project" value="TreeGrafter"/>
</dbReference>
<dbReference type="EMBL" id="MLAK01001163">
    <property type="protein sequence ID" value="OHS96628.1"/>
    <property type="molecule type" value="Genomic_DNA"/>
</dbReference>
<dbReference type="OrthoDB" id="270970at2759"/>
<dbReference type="Gene3D" id="2.60.40.150">
    <property type="entry name" value="C2 domain"/>
    <property type="match status" value="1"/>
</dbReference>
<dbReference type="GeneID" id="94845975"/>
<dbReference type="PROSITE" id="PS50004">
    <property type="entry name" value="C2"/>
    <property type="match status" value="1"/>
</dbReference>
<dbReference type="VEuPathDB" id="TrichDB:TRFO_37177"/>
<dbReference type="SMART" id="SM00239">
    <property type="entry name" value="C2"/>
    <property type="match status" value="1"/>
</dbReference>
<evidence type="ECO:0000256" key="3">
    <source>
        <dbReference type="SAM" id="MobiDB-lite"/>
    </source>
</evidence>
<proteinExistence type="predicted"/>
<sequence length="235" mass="27400">MRTFLKIRDSPDEKHLYIDVVEARSLKSCDANGWSDPFVQITLGEKTKIGKTRYIERTLNPRWAQRFHYNGPIDMNHNAYISFVVKDYDTMSSDDVIGIVEIALQDLANHKWCQKWYRLMPENEKVTTRGWLLLRIHLCEKAEDAFAEIFHDHDHDNTHDEEHVHVHGNEQAVPLQTLQAAEAHDEQVEIKDRELAEEKEREEAQKTSGRKSNPTSARNNNSEINQEKLPENSDN</sequence>